<evidence type="ECO:0000313" key="4">
    <source>
        <dbReference type="Proteomes" id="UP000250572"/>
    </source>
</evidence>
<organism evidence="3 4">
    <name type="scientific">Gambusia affinis</name>
    <name type="common">Western mosquitofish</name>
    <name type="synonym">Heterandria affinis</name>
    <dbReference type="NCBI Taxonomy" id="33528"/>
    <lineage>
        <taxon>Eukaryota</taxon>
        <taxon>Metazoa</taxon>
        <taxon>Chordata</taxon>
        <taxon>Craniata</taxon>
        <taxon>Vertebrata</taxon>
        <taxon>Euteleostomi</taxon>
        <taxon>Actinopterygii</taxon>
        <taxon>Neopterygii</taxon>
        <taxon>Teleostei</taxon>
        <taxon>Neoteleostei</taxon>
        <taxon>Acanthomorphata</taxon>
        <taxon>Ovalentaria</taxon>
        <taxon>Atherinomorphae</taxon>
        <taxon>Cyprinodontiformes</taxon>
        <taxon>Poeciliidae</taxon>
        <taxon>Poeciliinae</taxon>
        <taxon>Gambusia</taxon>
    </lineage>
</organism>
<feature type="compositionally biased region" description="Pro residues" evidence="2">
    <location>
        <begin position="1714"/>
        <end position="1733"/>
    </location>
</feature>
<dbReference type="InterPro" id="IPR036514">
    <property type="entry name" value="SGNH_hydro_sf"/>
</dbReference>
<accession>A0A315VQJ6</accession>
<evidence type="ECO:0000313" key="3">
    <source>
        <dbReference type="EMBL" id="PWA25478.1"/>
    </source>
</evidence>
<feature type="coiled-coil region" evidence="1">
    <location>
        <begin position="805"/>
        <end position="851"/>
    </location>
</feature>
<dbReference type="Gene3D" id="2.40.50.140">
    <property type="entry name" value="Nucleic acid-binding proteins"/>
    <property type="match status" value="3"/>
</dbReference>
<dbReference type="SUPFAM" id="SSF52266">
    <property type="entry name" value="SGNH hydrolase"/>
    <property type="match status" value="1"/>
</dbReference>
<feature type="compositionally biased region" description="Basic and acidic residues" evidence="2">
    <location>
        <begin position="1383"/>
        <end position="1394"/>
    </location>
</feature>
<feature type="compositionally biased region" description="Low complexity" evidence="2">
    <location>
        <begin position="1808"/>
        <end position="1821"/>
    </location>
</feature>
<feature type="region of interest" description="Disordered" evidence="2">
    <location>
        <begin position="275"/>
        <end position="319"/>
    </location>
</feature>
<dbReference type="EMBL" id="NHOQ01001314">
    <property type="protein sequence ID" value="PWA25478.1"/>
    <property type="molecule type" value="Genomic_DNA"/>
</dbReference>
<feature type="compositionally biased region" description="Basic residues" evidence="2">
    <location>
        <begin position="1181"/>
        <end position="1190"/>
    </location>
</feature>
<feature type="region of interest" description="Disordered" evidence="2">
    <location>
        <begin position="1434"/>
        <end position="1514"/>
    </location>
</feature>
<sequence length="2146" mass="239499">MVVMSRLWWKVIGGASASLCDLRETSGQISGGDWSGSGSSSGPDVLQNKVAFISASETDVPYLTQWFWSLMELHLVLMGWLVLPGDASLQFPVELDWRRENLHLGSAAVRGPPAANGAANLGVSLLIWVAETDPRGIGLLSDLQGKMYPLSRWGRRAGALLHQEVGDLRLPVVGDYRPQKDGVHEALRLQTGTLEDPLLRNGVALMTGAQAVLHLLIGIRDFPHPRTGTPEASRLRTGTPEAPLLQVGAPEPVAEEPMPNPPPDQPEWIKALISAPPSDSTPVETKKDSEVPAVTKAAPPDPAPAAAPTPPAAPKPEPRHTAKALGLLGKRTFERPPPGRSTGIISFVGPTFGSIEREDLEKFQFSFDVFFGNPNALTPGVRVHFTACKEKNRAVATDVKVAPGGTENVDPEIYEAVVSQAIEEPQTQSRPKNKVCGGEQRPLGLEDASEPLQVRRSLSLQLWLLSPQPGDRQYPGQVHVTLGMVRTNLAFERKDSTVTLLKDDQVLINVLTDIVTEKRRATNIRPKIPATFGSTRETREKGVIVSLKENEGIIQSEEHGELQFETRENLSDVDFTEEDINEEVEFTVLPLRGGKRAVRIKRVKEPLLLTLCGASSSAPEELERTNGEMVSVGPNRTTSKSREELEPHMVLDSELYEGIVSQTIIEPKLDVPGYPGQIVANIGPLRTNVTFDHRDCSVTLLKNDHVLINLLINTLTNKRRAANIRPKIPFTFRYTKEVREQGTIASLGDQKGVVSSTKHGDLPFDLCENFSDAEFDSDDVGKDVEFTVTTEKAEVRAIRLRRMRRSKAAEDKILQEQKARELEERQRREEEEAERRRKEEAAAALAAAKDKWTPFGFRYRVADSMLEVSRERFQGTVLKAICRSPPKEPREEQEEAKQEGDVKEEEMVAKETQEEKGGTEVWKVEQLRRFWLEFWRQNVLFPCQQVKQEETEDGEQQEATGLTGRKEMQGEEEEQIGAPSPPAPEVGRLVMTVDGRQKQLSFGPNDLLSLATMLVGDKVRFSLATHRLTKEERATFIEILPDSFEESTEQRMHARLTRRFSPQGIVIEFSEDSGLIKCSENPQLFFKMSEVVEKKKLELNEKVEFSIVPHPTADGGQQAIRIKRFTEKVFLPVRKLSGVGATKGKMTIKLAKPPDGTENQKPEADKQKAVFKTIKKDTSVSRHKYRRSRSKERSKSRSPSKDQFGRVAKKRRSVSVDRERSSRYRRSRERSSRRSRSRSQSRSSSCSRSRSRSRSREKSSRKRSRSSKEREDSHRRRPSPAPRRGVVVDTELARKKRELEELNEMIAYKKSLVDPRGLEPGGRTCIDYDHGRISMPRSILKKRPEEPDYIRPPYDDPYYDRPYGLFPGRRYGEPYSDPYPHPYADRPYADRPYDSRLYGDPPYGGAPSSSHRYTDRYDVYNEHYDSHFYDSAYRDRPYDLYPPVKRSRSPEPRVSSPHSPPSLDANLSAKSLTHSVSTFRPPSPIDSPPKTPSPKRKFTIPPQSPPAQKPPLHRFLDMLNKKTVAEKTSEPLDVTDDLLPHERALQDGKGFSRIVGLAQECPSTSLVHEVEIKQPNSKQPSVEKTGDGQNPEPYDKIQSLLRSIGLKLSSGEVPKLANKAQDKTLSFKSSSMEREMFPKEELRSGRTGSVEMDRIHSPSPARSSSIEPLTNPEPAVSEYEKFFDQHDFEERKKAQHLHSHTKTTGSAPPTVSSPKPPPGPPPAHYQHPTPPLNWPLGIIATSHGPDPPAAAAQPHPRLLRPPGPPPGPPPRRQAQHPPGPPPGPPPQRPAGLPPFTTASTHTVLPFIGQASPTSAAGGASSLKPAPTPTVTPVTSSPSSCDQSSMSTTVVRCLNLIETVKSLSTPPSAKPVKSVQFSLPSVSFSSSPPSLETDDDIKAKQKEKLDLYNQRLLEKREQDYKERLTLRRQGERSKEGPPVPAGKPISTEPKNVWICGHSLVYWAESRAKSPEVGMQLGMDPNKVTIWWKGIQGMTWSQLLPQLHQLKITWPNPDALIVHLGGNDLSTESPTNLLASVKKDMASIRSIFPHCLLVWSDILPRRVWRHSPDSYEVDLVRTTVNRRIHSIVSDLGGVSVNHDNIRCGTNTGLYRGDGIHLSPKGIDVFNLNLQEFLEKWELEVNSQKAAGV</sequence>
<feature type="compositionally biased region" description="Basic and acidic residues" evidence="2">
    <location>
        <begin position="1158"/>
        <end position="1180"/>
    </location>
</feature>
<name>A0A315VQJ6_GAMAF</name>
<feature type="compositionally biased region" description="Basic residues" evidence="2">
    <location>
        <begin position="1249"/>
        <end position="1265"/>
    </location>
</feature>
<keyword evidence="4" id="KW-1185">Reference proteome</keyword>
<dbReference type="Proteomes" id="UP000250572">
    <property type="component" value="Unassembled WGS sequence"/>
</dbReference>
<feature type="compositionally biased region" description="Pro residues" evidence="2">
    <location>
        <begin position="299"/>
        <end position="315"/>
    </location>
</feature>
<feature type="region of interest" description="Disordered" evidence="2">
    <location>
        <begin position="619"/>
        <end position="643"/>
    </location>
</feature>
<dbReference type="PANTHER" id="PTHR12913:SF3">
    <property type="entry name" value="SI:DKEYP-121D4.3"/>
    <property type="match status" value="1"/>
</dbReference>
<feature type="compositionally biased region" description="Basic and acidic residues" evidence="2">
    <location>
        <begin position="1631"/>
        <end position="1644"/>
    </location>
</feature>
<feature type="region of interest" description="Disordered" evidence="2">
    <location>
        <begin position="1147"/>
        <end position="1290"/>
    </location>
</feature>
<feature type="region of interest" description="Disordered" evidence="2">
    <location>
        <begin position="223"/>
        <end position="244"/>
    </location>
</feature>
<feature type="region of interest" description="Disordered" evidence="2">
    <location>
        <begin position="1365"/>
        <end position="1413"/>
    </location>
</feature>
<feature type="region of interest" description="Disordered" evidence="2">
    <location>
        <begin position="948"/>
        <end position="984"/>
    </location>
</feature>
<comment type="caution">
    <text evidence="3">The sequence shown here is derived from an EMBL/GenBank/DDBJ whole genome shotgun (WGS) entry which is preliminary data.</text>
</comment>
<feature type="compositionally biased region" description="Basic and acidic residues" evidence="2">
    <location>
        <begin position="885"/>
        <end position="916"/>
    </location>
</feature>
<feature type="region of interest" description="Disordered" evidence="2">
    <location>
        <begin position="1612"/>
        <end position="1843"/>
    </location>
</feature>
<keyword evidence="1" id="KW-0175">Coiled coil</keyword>
<reference evidence="3 4" key="1">
    <citation type="journal article" date="2018" name="G3 (Bethesda)">
        <title>A High-Quality Reference Genome for the Invasive Mosquitofish Gambusia affinis Using a Chicago Library.</title>
        <authorList>
            <person name="Hoffberg S.L."/>
            <person name="Troendle N.J."/>
            <person name="Glenn T.C."/>
            <person name="Mahmud O."/>
            <person name="Louha S."/>
            <person name="Chalopin D."/>
            <person name="Bennetzen J.L."/>
            <person name="Mauricio R."/>
        </authorList>
    </citation>
    <scope>NUCLEOTIDE SEQUENCE [LARGE SCALE GENOMIC DNA]</scope>
    <source>
        <strain evidence="3">NE01/NJP1002.9</strain>
        <tissue evidence="3">Muscle</tissue>
    </source>
</reference>
<dbReference type="Gene3D" id="3.40.50.1110">
    <property type="entry name" value="SGNH hydrolase"/>
    <property type="match status" value="1"/>
</dbReference>
<feature type="compositionally biased region" description="Polar residues" evidence="2">
    <location>
        <begin position="1468"/>
        <end position="1480"/>
    </location>
</feature>
<feature type="compositionally biased region" description="Low complexity" evidence="2">
    <location>
        <begin position="1828"/>
        <end position="1843"/>
    </location>
</feature>
<evidence type="ECO:0000256" key="1">
    <source>
        <dbReference type="SAM" id="Coils"/>
    </source>
</evidence>
<dbReference type="CDD" id="cd00229">
    <property type="entry name" value="SGNH_hydrolase"/>
    <property type="match status" value="1"/>
</dbReference>
<feature type="compositionally biased region" description="Basic residues" evidence="2">
    <location>
        <begin position="1223"/>
        <end position="1239"/>
    </location>
</feature>
<feature type="compositionally biased region" description="Pro residues" evidence="2">
    <location>
        <begin position="1759"/>
        <end position="1792"/>
    </location>
</feature>
<feature type="compositionally biased region" description="Basic and acidic residues" evidence="2">
    <location>
        <begin position="1924"/>
        <end position="1934"/>
    </location>
</feature>
<feature type="compositionally biased region" description="Pro residues" evidence="2">
    <location>
        <begin position="1481"/>
        <end position="1492"/>
    </location>
</feature>
<feature type="region of interest" description="Disordered" evidence="2">
    <location>
        <begin position="1924"/>
        <end position="1946"/>
    </location>
</feature>
<gene>
    <name evidence="3" type="ORF">CCH79_00019860</name>
</gene>
<feature type="compositionally biased region" description="Basic and acidic residues" evidence="2">
    <location>
        <begin position="1678"/>
        <end position="1692"/>
    </location>
</feature>
<feature type="region of interest" description="Disordered" evidence="2">
    <location>
        <begin position="882"/>
        <end position="916"/>
    </location>
</feature>
<dbReference type="STRING" id="33528.ENSGAFP00000007230"/>
<dbReference type="InterPro" id="IPR012340">
    <property type="entry name" value="NA-bd_OB-fold"/>
</dbReference>
<dbReference type="PANTHER" id="PTHR12913">
    <property type="entry name" value="UNR PROTEIN N-RAS UPSTREAM GENE PROTEIN"/>
    <property type="match status" value="1"/>
</dbReference>
<protein>
    <submittedName>
        <fullName evidence="3">Uncharacterized protein</fullName>
    </submittedName>
</protein>
<feature type="region of interest" description="Disordered" evidence="2">
    <location>
        <begin position="1337"/>
        <end position="1356"/>
    </location>
</feature>
<dbReference type="SUPFAM" id="SSF50249">
    <property type="entry name" value="Nucleic acid-binding proteins"/>
    <property type="match status" value="1"/>
</dbReference>
<feature type="compositionally biased region" description="Basic and acidic residues" evidence="2">
    <location>
        <begin position="1191"/>
        <end position="1204"/>
    </location>
</feature>
<feature type="region of interest" description="Disordered" evidence="2">
    <location>
        <begin position="1569"/>
        <end position="1595"/>
    </location>
</feature>
<proteinExistence type="predicted"/>
<evidence type="ECO:0000256" key="2">
    <source>
        <dbReference type="SAM" id="MobiDB-lite"/>
    </source>
</evidence>